<feature type="coiled-coil region" evidence="12">
    <location>
        <begin position="733"/>
        <end position="760"/>
    </location>
</feature>
<dbReference type="CDD" id="cd00673">
    <property type="entry name" value="AlaRS_core"/>
    <property type="match status" value="1"/>
</dbReference>
<comment type="subcellular location">
    <subcellularLocation>
        <location evidence="11">Cytoplasm</location>
    </subcellularLocation>
</comment>
<dbReference type="Gene3D" id="3.30.980.10">
    <property type="entry name" value="Threonyl-trna Synthetase, Chain A, domain 2"/>
    <property type="match status" value="1"/>
</dbReference>
<dbReference type="Pfam" id="PF07973">
    <property type="entry name" value="tRNA_SAD"/>
    <property type="match status" value="1"/>
</dbReference>
<comment type="catalytic activity">
    <reaction evidence="11">
        <text>tRNA(Ala) + L-alanine + ATP = L-alanyl-tRNA(Ala) + AMP + diphosphate</text>
        <dbReference type="Rhea" id="RHEA:12540"/>
        <dbReference type="Rhea" id="RHEA-COMP:9657"/>
        <dbReference type="Rhea" id="RHEA-COMP:9923"/>
        <dbReference type="ChEBI" id="CHEBI:30616"/>
        <dbReference type="ChEBI" id="CHEBI:33019"/>
        <dbReference type="ChEBI" id="CHEBI:57972"/>
        <dbReference type="ChEBI" id="CHEBI:78442"/>
        <dbReference type="ChEBI" id="CHEBI:78497"/>
        <dbReference type="ChEBI" id="CHEBI:456215"/>
        <dbReference type="EC" id="6.1.1.7"/>
    </reaction>
</comment>
<sequence>MPSLNDIRSTFLDFFARNGHQVVPSSPLVPRNDPTLMFTNSGMVQFKNCFTGVEKRDYVRATSAQKCVRAGGKHNDLDNVGYTARHHTFFEMLGNFSFGDYFKEGAINFAWELLTKDFDIPKDKLLVTVYHTDDEAAKIWKKVAGLSDDRIIRIATKDNFWQMGPTGPCGPCTEIFFDHGEHIPGGPPGSPDEDGDRFIEIWNNVFMQNEQFEDGSMIDLEMQSIDTGMGLERIGALLQGKHDNYDTDLMRALIEASANVTNGDVDQGNVHHRVIADHLRSTSFLLADGVMPSNEGRGYVLRRIMRRAMRHAHILGAKDPVMYKLVPALVREMGGAYPELGRAQALIEESLKLEETRFKQTLDRGLKLLDAELEGLDEGAPLPGATAFKLYDTFGFPLDLTEDALREKGRAVETAGFDSAMAEQKAKARAAWSGTGEAKDAAIWFELAEKNGTTEFLGYDTETAEAQITALVSEGAEVTSADGKVQIIVNQTPFYGESGGQVGDTGEIRSATGVARITETKKSAGVFIHVAEVTEGRLERGQGVTLTVGHARRSAIRANHSATHLLHEALRLALGDHVAQKGSLNAEDRLRFDFSHAKALSAEELSAVEAEVNAYIRQNTPVETRIMTPDDARAIGAQALFGEKYGDEVRVVSMGRKEGSGKGADAATYSLELCGGTHVTRTGDIGAFVALGDSASSAGVRRFEALTGQAALDYLREQAARLTEAAAVLKAPAAELAERVKALSDERRALQNEVAQLRRELAMGGGSGNGPEAKEINGVKFLAQTLSGVSGKDLPALIDEAKTRLGSGAVLLIADAGGKAAVAAGVTADLTERLSAVTLVKAAAEALGGKGGGGRPDMAQAGGASADNAEAAIAAAEAILAKV</sequence>
<keyword evidence="3 11" id="KW-0436">Ligase</keyword>
<evidence type="ECO:0000256" key="11">
    <source>
        <dbReference type="HAMAP-Rule" id="MF_00036"/>
    </source>
</evidence>
<dbReference type="GO" id="GO:0008270">
    <property type="term" value="F:zinc ion binding"/>
    <property type="evidence" value="ECO:0007669"/>
    <property type="project" value="UniProtKB-UniRule"/>
</dbReference>
<keyword evidence="7 11" id="KW-0067">ATP-binding</keyword>
<comment type="similarity">
    <text evidence="1 11">Belongs to the class-II aminoacyl-tRNA synthetase family.</text>
</comment>
<evidence type="ECO:0000259" key="13">
    <source>
        <dbReference type="PROSITE" id="PS50860"/>
    </source>
</evidence>
<keyword evidence="15" id="KW-1185">Reference proteome</keyword>
<dbReference type="SUPFAM" id="SSF55681">
    <property type="entry name" value="Class II aaRS and biotin synthetases"/>
    <property type="match status" value="1"/>
</dbReference>
<protein>
    <recommendedName>
        <fullName evidence="11">Alanine--tRNA ligase</fullName>
        <ecNumber evidence="11">6.1.1.7</ecNumber>
    </recommendedName>
    <alternativeName>
        <fullName evidence="11">Alanyl-tRNA synthetase</fullName>
        <shortName evidence="11">AlaRS</shortName>
    </alternativeName>
</protein>
<dbReference type="PANTHER" id="PTHR11777:SF9">
    <property type="entry name" value="ALANINE--TRNA LIGASE, CYTOPLASMIC"/>
    <property type="match status" value="1"/>
</dbReference>
<dbReference type="Pfam" id="PF02272">
    <property type="entry name" value="DHHA1"/>
    <property type="match status" value="1"/>
</dbReference>
<evidence type="ECO:0000256" key="12">
    <source>
        <dbReference type="SAM" id="Coils"/>
    </source>
</evidence>
<evidence type="ECO:0000256" key="1">
    <source>
        <dbReference type="ARBA" id="ARBA00008226"/>
    </source>
</evidence>
<dbReference type="PROSITE" id="PS50860">
    <property type="entry name" value="AA_TRNA_LIGASE_II_ALA"/>
    <property type="match status" value="1"/>
</dbReference>
<dbReference type="Gene3D" id="3.30.930.10">
    <property type="entry name" value="Bira Bifunctional Protein, Domain 2"/>
    <property type="match status" value="1"/>
</dbReference>
<comment type="domain">
    <text evidence="11">Consists of three domains; the N-terminal catalytic domain, the editing domain and the C-terminal C-Ala domain. The editing domain removes incorrectly charged amino acids, while the C-Ala domain, along with tRNA(Ala), serves as a bridge to cooperatively bring together the editing and aminoacylation centers thus stimulating deacylation of misacylated tRNAs.</text>
</comment>
<dbReference type="InterPro" id="IPR012947">
    <property type="entry name" value="tRNA_SAD"/>
</dbReference>
<dbReference type="InterPro" id="IPR009000">
    <property type="entry name" value="Transl_B-barrel_sf"/>
</dbReference>
<dbReference type="GO" id="GO:0006419">
    <property type="term" value="P:alanyl-tRNA aminoacylation"/>
    <property type="evidence" value="ECO:0007669"/>
    <property type="project" value="UniProtKB-UniRule"/>
</dbReference>
<keyword evidence="2 11" id="KW-0820">tRNA-binding</keyword>
<evidence type="ECO:0000256" key="2">
    <source>
        <dbReference type="ARBA" id="ARBA00022555"/>
    </source>
</evidence>
<evidence type="ECO:0000256" key="7">
    <source>
        <dbReference type="ARBA" id="ARBA00022840"/>
    </source>
</evidence>
<dbReference type="GO" id="GO:0005524">
    <property type="term" value="F:ATP binding"/>
    <property type="evidence" value="ECO:0007669"/>
    <property type="project" value="UniProtKB-UniRule"/>
</dbReference>
<dbReference type="InterPro" id="IPR002318">
    <property type="entry name" value="Ala-tRNA-lgiase_IIc"/>
</dbReference>
<keyword evidence="8 11" id="KW-0694">RNA-binding</keyword>
<feature type="binding site" evidence="11">
    <location>
        <position position="560"/>
    </location>
    <ligand>
        <name>Zn(2+)</name>
        <dbReference type="ChEBI" id="CHEBI:29105"/>
    </ligand>
</feature>
<dbReference type="GO" id="GO:0045892">
    <property type="term" value="P:negative regulation of DNA-templated transcription"/>
    <property type="evidence" value="ECO:0007669"/>
    <property type="project" value="TreeGrafter"/>
</dbReference>
<dbReference type="NCBIfam" id="TIGR00344">
    <property type="entry name" value="alaS"/>
    <property type="match status" value="1"/>
</dbReference>
<keyword evidence="6 11" id="KW-0862">Zinc</keyword>
<feature type="binding site" evidence="11">
    <location>
        <position position="674"/>
    </location>
    <ligand>
        <name>Zn(2+)</name>
        <dbReference type="ChEBI" id="CHEBI:29105"/>
    </ligand>
</feature>
<comment type="function">
    <text evidence="11">Catalyzes the attachment of alanine to tRNA(Ala) in a two-step reaction: alanine is first activated by ATP to form Ala-AMP and then transferred to the acceptor end of tRNA(Ala). Also edits incorrectly charged Ser-tRNA(Ala) and Gly-tRNA(Ala) via its editing domain.</text>
</comment>
<dbReference type="InterPro" id="IPR018164">
    <property type="entry name" value="Ala-tRNA-synth_IIc_N"/>
</dbReference>
<dbReference type="InterPro" id="IPR050058">
    <property type="entry name" value="Ala-tRNA_ligase"/>
</dbReference>
<comment type="caution">
    <text evidence="14">The sequence shown here is derived from an EMBL/GenBank/DDBJ whole genome shotgun (WGS) entry which is preliminary data.</text>
</comment>
<dbReference type="InterPro" id="IPR045864">
    <property type="entry name" value="aa-tRNA-synth_II/BPL/LPL"/>
</dbReference>
<dbReference type="InterPro" id="IPR018165">
    <property type="entry name" value="Ala-tRNA-synth_IIc_core"/>
</dbReference>
<keyword evidence="11" id="KW-0963">Cytoplasm</keyword>
<keyword evidence="5 11" id="KW-0547">Nucleotide-binding</keyword>
<dbReference type="InterPro" id="IPR023033">
    <property type="entry name" value="Ala_tRNA_ligase_euk/bac"/>
</dbReference>
<dbReference type="GO" id="GO:0000049">
    <property type="term" value="F:tRNA binding"/>
    <property type="evidence" value="ECO:0007669"/>
    <property type="project" value="UniProtKB-KW"/>
</dbReference>
<evidence type="ECO:0000256" key="6">
    <source>
        <dbReference type="ARBA" id="ARBA00022833"/>
    </source>
</evidence>
<dbReference type="Proteomes" id="UP000282125">
    <property type="component" value="Unassembled WGS sequence"/>
</dbReference>
<feature type="binding site" evidence="11">
    <location>
        <position position="564"/>
    </location>
    <ligand>
        <name>Zn(2+)</name>
        <dbReference type="ChEBI" id="CHEBI:29105"/>
    </ligand>
</feature>
<dbReference type="Gene3D" id="6.10.250.550">
    <property type="match status" value="1"/>
</dbReference>
<organism evidence="14 15">
    <name type="scientific">Falsigemmobacter faecalis</name>
    <dbReference type="NCBI Taxonomy" id="2488730"/>
    <lineage>
        <taxon>Bacteria</taxon>
        <taxon>Pseudomonadati</taxon>
        <taxon>Pseudomonadota</taxon>
        <taxon>Alphaproteobacteria</taxon>
        <taxon>Rhodobacterales</taxon>
        <taxon>Paracoccaceae</taxon>
        <taxon>Falsigemmobacter</taxon>
    </lineage>
</organism>
<dbReference type="OrthoDB" id="9803884at2"/>
<dbReference type="RefSeq" id="WP_124965688.1">
    <property type="nucleotide sequence ID" value="NZ_RRAZ01000022.1"/>
</dbReference>
<dbReference type="Gene3D" id="3.10.310.40">
    <property type="match status" value="1"/>
</dbReference>
<dbReference type="InterPro" id="IPR018163">
    <property type="entry name" value="Thr/Ala-tRNA-synth_IIc_edit"/>
</dbReference>
<dbReference type="Gene3D" id="3.30.54.20">
    <property type="match status" value="1"/>
</dbReference>
<evidence type="ECO:0000256" key="3">
    <source>
        <dbReference type="ARBA" id="ARBA00022598"/>
    </source>
</evidence>
<evidence type="ECO:0000313" key="14">
    <source>
        <dbReference type="EMBL" id="RRH72619.1"/>
    </source>
</evidence>
<evidence type="ECO:0000256" key="8">
    <source>
        <dbReference type="ARBA" id="ARBA00022884"/>
    </source>
</evidence>
<evidence type="ECO:0000256" key="10">
    <source>
        <dbReference type="ARBA" id="ARBA00023146"/>
    </source>
</evidence>
<dbReference type="EC" id="6.1.1.7" evidence="11"/>
<proteinExistence type="inferred from homology"/>
<evidence type="ECO:0000256" key="9">
    <source>
        <dbReference type="ARBA" id="ARBA00022917"/>
    </source>
</evidence>
<reference evidence="14 15" key="1">
    <citation type="submission" date="2018-11" db="EMBL/GenBank/DDBJ databases">
        <title>Gemmobacter sp. nov., YIM 102744-1 draft genome.</title>
        <authorList>
            <person name="Li G."/>
            <person name="Jiang Y."/>
        </authorList>
    </citation>
    <scope>NUCLEOTIDE SEQUENCE [LARGE SCALE GENOMIC DNA]</scope>
    <source>
        <strain evidence="14 15">YIM 102744-1</strain>
    </source>
</reference>
<dbReference type="PRINTS" id="PR00980">
    <property type="entry name" value="TRNASYNTHALA"/>
</dbReference>
<dbReference type="FunFam" id="3.30.980.10:FF:000004">
    <property type="entry name" value="Alanine--tRNA ligase, cytoplasmic"/>
    <property type="match status" value="1"/>
</dbReference>
<dbReference type="Pfam" id="PF01411">
    <property type="entry name" value="tRNA-synt_2c"/>
    <property type="match status" value="1"/>
</dbReference>
<dbReference type="SUPFAM" id="SSF50447">
    <property type="entry name" value="Translation proteins"/>
    <property type="match status" value="1"/>
</dbReference>
<dbReference type="FunFam" id="3.30.930.10:FF:000004">
    <property type="entry name" value="Alanine--tRNA ligase"/>
    <property type="match status" value="1"/>
</dbReference>
<keyword evidence="4 11" id="KW-0479">Metal-binding</keyword>
<dbReference type="SUPFAM" id="SSF55186">
    <property type="entry name" value="ThrRS/AlaRS common domain"/>
    <property type="match status" value="1"/>
</dbReference>
<dbReference type="InterPro" id="IPR003156">
    <property type="entry name" value="DHHA1_dom"/>
</dbReference>
<dbReference type="Gene3D" id="2.40.30.130">
    <property type="match status" value="1"/>
</dbReference>
<dbReference type="HAMAP" id="MF_00036_B">
    <property type="entry name" value="Ala_tRNA_synth_B"/>
    <property type="match status" value="1"/>
</dbReference>
<dbReference type="GO" id="GO:0002161">
    <property type="term" value="F:aminoacyl-tRNA deacylase activity"/>
    <property type="evidence" value="ECO:0007669"/>
    <property type="project" value="TreeGrafter"/>
</dbReference>
<evidence type="ECO:0000256" key="4">
    <source>
        <dbReference type="ARBA" id="ARBA00022723"/>
    </source>
</evidence>
<dbReference type="FunFam" id="3.10.310.40:FF:000001">
    <property type="entry name" value="Alanine--tRNA ligase"/>
    <property type="match status" value="1"/>
</dbReference>
<dbReference type="GO" id="GO:0005829">
    <property type="term" value="C:cytosol"/>
    <property type="evidence" value="ECO:0007669"/>
    <property type="project" value="TreeGrafter"/>
</dbReference>
<accession>A0A3P3DE93</accession>
<dbReference type="EMBL" id="RRAZ01000022">
    <property type="protein sequence ID" value="RRH72619.1"/>
    <property type="molecule type" value="Genomic_DNA"/>
</dbReference>
<dbReference type="SMART" id="SM00863">
    <property type="entry name" value="tRNA_SAD"/>
    <property type="match status" value="1"/>
</dbReference>
<keyword evidence="10 11" id="KW-0030">Aminoacyl-tRNA synthetase</keyword>
<evidence type="ECO:0000256" key="5">
    <source>
        <dbReference type="ARBA" id="ARBA00022741"/>
    </source>
</evidence>
<dbReference type="GO" id="GO:0004813">
    <property type="term" value="F:alanine-tRNA ligase activity"/>
    <property type="evidence" value="ECO:0007669"/>
    <property type="project" value="UniProtKB-UniRule"/>
</dbReference>
<keyword evidence="9 11" id="KW-0648">Protein biosynthesis</keyword>
<dbReference type="AlphaFoldDB" id="A0A3P3DE93"/>
<keyword evidence="12" id="KW-0175">Coiled coil</keyword>
<feature type="binding site" evidence="11">
    <location>
        <position position="678"/>
    </location>
    <ligand>
        <name>Zn(2+)</name>
        <dbReference type="ChEBI" id="CHEBI:29105"/>
    </ligand>
</feature>
<dbReference type="PANTHER" id="PTHR11777">
    <property type="entry name" value="ALANYL-TRNA SYNTHETASE"/>
    <property type="match status" value="1"/>
</dbReference>
<feature type="domain" description="Alanyl-transfer RNA synthetases family profile" evidence="13">
    <location>
        <begin position="2"/>
        <end position="717"/>
    </location>
</feature>
<evidence type="ECO:0000313" key="15">
    <source>
        <dbReference type="Proteomes" id="UP000282125"/>
    </source>
</evidence>
<gene>
    <name evidence="11" type="primary">alaS</name>
    <name evidence="14" type="ORF">EG244_14390</name>
</gene>
<dbReference type="SUPFAM" id="SSF101353">
    <property type="entry name" value="Putative anticodon-binding domain of alanyl-tRNA synthetase (AlaRS)"/>
    <property type="match status" value="1"/>
</dbReference>
<dbReference type="InterPro" id="IPR018162">
    <property type="entry name" value="Ala-tRNA-ligase_IIc_anticod-bd"/>
</dbReference>
<name>A0A3P3DE93_9RHOB</name>
<dbReference type="FunFam" id="3.30.54.20:FF:000001">
    <property type="entry name" value="Alanine--tRNA ligase"/>
    <property type="match status" value="1"/>
</dbReference>
<comment type="cofactor">
    <cofactor evidence="11">
        <name>Zn(2+)</name>
        <dbReference type="ChEBI" id="CHEBI:29105"/>
    </cofactor>
    <text evidence="11">Binds 1 zinc ion per subunit.</text>
</comment>